<evidence type="ECO:0000256" key="1">
    <source>
        <dbReference type="SAM" id="MobiDB-lite"/>
    </source>
</evidence>
<gene>
    <name evidence="2" type="ORF">G4Z16_20975</name>
</gene>
<name>A0A7T1T8R0_9ACTN</name>
<protein>
    <recommendedName>
        <fullName evidence="4">SUKH-3 domain containing protein</fullName>
    </recommendedName>
</protein>
<accession>A0A7T1T8R0</accession>
<evidence type="ECO:0000313" key="3">
    <source>
        <dbReference type="Proteomes" id="UP000595046"/>
    </source>
</evidence>
<dbReference type="EMBL" id="CP048882">
    <property type="protein sequence ID" value="QPP08461.1"/>
    <property type="molecule type" value="Genomic_DNA"/>
</dbReference>
<sequence>MQRTPHPLRRTPRRPRNRRRKGTPVNRPPHKRTSTTRFPVAVDDALRNAGWQPGRWDMRQAEEWADALRGHISPGGHRHAVFPAAVEVWAEFGNLPIAPTGPGRNIAPASLHIDPMHALHTARTLADLGRALHTQICPLGTDGADAALLAIDTEARVYSLDHTGDWYLGRDFDTALAALLTGTRPERLTRPLDAAARTGTTGAGTGSYSDPGTEPDPETDPGWETESDSVWGRAPGADPARISGTVHTARPPGPRRPPDTSHPAGAG</sequence>
<feature type="region of interest" description="Disordered" evidence="1">
    <location>
        <begin position="1"/>
        <end position="37"/>
    </location>
</feature>
<feature type="compositionally biased region" description="Acidic residues" evidence="1">
    <location>
        <begin position="213"/>
        <end position="227"/>
    </location>
</feature>
<dbReference type="Proteomes" id="UP000595046">
    <property type="component" value="Chromosome"/>
</dbReference>
<dbReference type="AlphaFoldDB" id="A0A7T1T8R0"/>
<proteinExistence type="predicted"/>
<dbReference type="InterPro" id="IPR025850">
    <property type="entry name" value="SUKH-3"/>
</dbReference>
<feature type="compositionally biased region" description="Basic residues" evidence="1">
    <location>
        <begin position="1"/>
        <end position="34"/>
    </location>
</feature>
<reference evidence="3" key="1">
    <citation type="submission" date="2020-02" db="EMBL/GenBank/DDBJ databases">
        <title>Streptomyces sp. ASO4wet.</title>
        <authorList>
            <person name="Risdian C."/>
            <person name="Landwehr W."/>
            <person name="Schupp P."/>
            <person name="Wink J."/>
        </authorList>
    </citation>
    <scope>NUCLEOTIDE SEQUENCE [LARGE SCALE GENOMIC DNA]</scope>
    <source>
        <strain evidence="3">ASO4wet</strain>
    </source>
</reference>
<keyword evidence="3" id="KW-1185">Reference proteome</keyword>
<feature type="region of interest" description="Disordered" evidence="1">
    <location>
        <begin position="188"/>
        <end position="267"/>
    </location>
</feature>
<organism evidence="2 3">
    <name type="scientific">Streptomyces bathyalis</name>
    <dbReference type="NCBI Taxonomy" id="2710756"/>
    <lineage>
        <taxon>Bacteria</taxon>
        <taxon>Bacillati</taxon>
        <taxon>Actinomycetota</taxon>
        <taxon>Actinomycetes</taxon>
        <taxon>Kitasatosporales</taxon>
        <taxon>Streptomycetaceae</taxon>
        <taxon>Streptomyces</taxon>
    </lineage>
</organism>
<evidence type="ECO:0008006" key="4">
    <source>
        <dbReference type="Google" id="ProtNLM"/>
    </source>
</evidence>
<dbReference type="Pfam" id="PF14433">
    <property type="entry name" value="SUKH-3"/>
    <property type="match status" value="1"/>
</dbReference>
<evidence type="ECO:0000313" key="2">
    <source>
        <dbReference type="EMBL" id="QPP08461.1"/>
    </source>
</evidence>
<dbReference type="KEGG" id="sbat:G4Z16_20975"/>